<dbReference type="RefSeq" id="XP_040718017.1">
    <property type="nucleotide sequence ID" value="XM_040858162.1"/>
</dbReference>
<sequence length="264" mass="28564">MAEHKDRGEEHVERATRKSDDVRDPYDADGVYQEEVQDNNDDDDSDDSSPLLDAIDDTAKIAGVFGIEDHVSRFMIAAQVDHEKAEESAGIPPPPAPLGHRAQLGYDPPEPSPLRIILTAISSSPMTSSPRMSGGGISPLTPPRITLTGASTPSLLSPLRMPRLAMAIPTTPTRFLQRSDTTVSPESDSASYSTPGLTSRAETAGGKSSSRDRPGRAKVKMNSDFYGGTNMSFCINRDSEGRGRCRQYRKSCWPDFALGSLLPE</sequence>
<comment type="caution">
    <text evidence="2">The sequence shown here is derived from an EMBL/GenBank/DDBJ whole genome shotgun (WGS) entry which is preliminary data.</text>
</comment>
<evidence type="ECO:0000256" key="1">
    <source>
        <dbReference type="SAM" id="MobiDB-lite"/>
    </source>
</evidence>
<dbReference type="AlphaFoldDB" id="A0A1Y2E741"/>
<dbReference type="EMBL" id="MCFJ01000004">
    <property type="protein sequence ID" value="ORY67393.1"/>
    <property type="molecule type" value="Genomic_DNA"/>
</dbReference>
<feature type="region of interest" description="Disordered" evidence="1">
    <location>
        <begin position="1"/>
        <end position="54"/>
    </location>
</feature>
<dbReference type="Proteomes" id="UP000193689">
    <property type="component" value="Unassembled WGS sequence"/>
</dbReference>
<name>A0A1Y2E741_9PEZI</name>
<accession>A0A1Y2E741</accession>
<feature type="compositionally biased region" description="Polar residues" evidence="1">
    <location>
        <begin position="170"/>
        <end position="201"/>
    </location>
</feature>
<feature type="compositionally biased region" description="Basic and acidic residues" evidence="1">
    <location>
        <begin position="1"/>
        <end position="26"/>
    </location>
</feature>
<evidence type="ECO:0000313" key="3">
    <source>
        <dbReference type="Proteomes" id="UP000193689"/>
    </source>
</evidence>
<keyword evidence="3" id="KW-1185">Reference proteome</keyword>
<feature type="region of interest" description="Disordered" evidence="1">
    <location>
        <begin position="170"/>
        <end position="222"/>
    </location>
</feature>
<reference evidence="2 3" key="1">
    <citation type="submission" date="2016-07" db="EMBL/GenBank/DDBJ databases">
        <title>Pervasive Adenine N6-methylation of Active Genes in Fungi.</title>
        <authorList>
            <consortium name="DOE Joint Genome Institute"/>
            <person name="Mondo S.J."/>
            <person name="Dannebaum R.O."/>
            <person name="Kuo R.C."/>
            <person name="Labutti K."/>
            <person name="Haridas S."/>
            <person name="Kuo A."/>
            <person name="Salamov A."/>
            <person name="Ahrendt S.R."/>
            <person name="Lipzen A."/>
            <person name="Sullivan W."/>
            <person name="Andreopoulos W.B."/>
            <person name="Clum A."/>
            <person name="Lindquist E."/>
            <person name="Daum C."/>
            <person name="Ramamoorthy G.K."/>
            <person name="Gryganskyi A."/>
            <person name="Culley D."/>
            <person name="Magnuson J.K."/>
            <person name="James T.Y."/>
            <person name="O'Malley M.A."/>
            <person name="Stajich J.E."/>
            <person name="Spatafora J.W."/>
            <person name="Visel A."/>
            <person name="Grigoriev I.V."/>
        </authorList>
    </citation>
    <scope>NUCLEOTIDE SEQUENCE [LARGE SCALE GENOMIC DNA]</scope>
    <source>
        <strain evidence="2 3">CBS 129021</strain>
    </source>
</reference>
<feature type="compositionally biased region" description="Acidic residues" evidence="1">
    <location>
        <begin position="35"/>
        <end position="47"/>
    </location>
</feature>
<gene>
    <name evidence="2" type="ORF">BCR38DRAFT_407372</name>
</gene>
<organism evidence="2 3">
    <name type="scientific">Pseudomassariella vexata</name>
    <dbReference type="NCBI Taxonomy" id="1141098"/>
    <lineage>
        <taxon>Eukaryota</taxon>
        <taxon>Fungi</taxon>
        <taxon>Dikarya</taxon>
        <taxon>Ascomycota</taxon>
        <taxon>Pezizomycotina</taxon>
        <taxon>Sordariomycetes</taxon>
        <taxon>Xylariomycetidae</taxon>
        <taxon>Amphisphaeriales</taxon>
        <taxon>Pseudomassariaceae</taxon>
        <taxon>Pseudomassariella</taxon>
    </lineage>
</organism>
<proteinExistence type="predicted"/>
<protein>
    <submittedName>
        <fullName evidence="2">Uncharacterized protein</fullName>
    </submittedName>
</protein>
<dbReference type="GeneID" id="63774374"/>
<dbReference type="InParanoid" id="A0A1Y2E741"/>
<evidence type="ECO:0000313" key="2">
    <source>
        <dbReference type="EMBL" id="ORY67393.1"/>
    </source>
</evidence>
<feature type="region of interest" description="Disordered" evidence="1">
    <location>
        <begin position="84"/>
        <end position="103"/>
    </location>
</feature>